<dbReference type="InterPro" id="IPR011009">
    <property type="entry name" value="Kinase-like_dom_sf"/>
</dbReference>
<dbReference type="RefSeq" id="WP_302711805.1">
    <property type="nucleotide sequence ID" value="NZ_JAULRT010000035.1"/>
</dbReference>
<evidence type="ECO:0000313" key="3">
    <source>
        <dbReference type="EMBL" id="MDO3381664.1"/>
    </source>
</evidence>
<proteinExistence type="inferred from homology"/>
<dbReference type="Proteomes" id="UP001168380">
    <property type="component" value="Unassembled WGS sequence"/>
</dbReference>
<gene>
    <name evidence="3" type="ORF">QWI16_05715</name>
</gene>
<dbReference type="PANTHER" id="PTHR12149">
    <property type="entry name" value="FRUCTOSAMINE 3 KINASE-RELATED PROTEIN"/>
    <property type="match status" value="1"/>
</dbReference>
<dbReference type="GO" id="GO:0016301">
    <property type="term" value="F:kinase activity"/>
    <property type="evidence" value="ECO:0007669"/>
    <property type="project" value="UniProtKB-KW"/>
</dbReference>
<keyword evidence="2" id="KW-0808">Transferase</keyword>
<name>A0ABT8TC38_9GAMM</name>
<evidence type="ECO:0000313" key="4">
    <source>
        <dbReference type="Proteomes" id="UP001168380"/>
    </source>
</evidence>
<keyword evidence="2 3" id="KW-0418">Kinase</keyword>
<dbReference type="SUPFAM" id="SSF56112">
    <property type="entry name" value="Protein kinase-like (PK-like)"/>
    <property type="match status" value="1"/>
</dbReference>
<evidence type="ECO:0000256" key="1">
    <source>
        <dbReference type="ARBA" id="ARBA00009460"/>
    </source>
</evidence>
<evidence type="ECO:0000256" key="2">
    <source>
        <dbReference type="PIRNR" id="PIRNR006221"/>
    </source>
</evidence>
<comment type="similarity">
    <text evidence="1 2">Belongs to the fructosamine kinase family.</text>
</comment>
<keyword evidence="4" id="KW-1185">Reference proteome</keyword>
<dbReference type="Pfam" id="PF03881">
    <property type="entry name" value="Fructosamin_kin"/>
    <property type="match status" value="1"/>
</dbReference>
<dbReference type="PIRSF" id="PIRSF006221">
    <property type="entry name" value="Ketosamine-3-kinase"/>
    <property type="match status" value="1"/>
</dbReference>
<dbReference type="EMBL" id="JAULRT010000035">
    <property type="protein sequence ID" value="MDO3381664.1"/>
    <property type="molecule type" value="Genomic_DNA"/>
</dbReference>
<accession>A0ABT8TC38</accession>
<protein>
    <submittedName>
        <fullName evidence="3">Fructosamine kinase family protein</fullName>
    </submittedName>
</protein>
<sequence length="285" mass="32764">MAPDWQTLNRLAFAGRLNLETARPVAGGDICDSYTVANANGSRYFVKFHSSLDLLECEFRNLQLLAATPMVTPVPIDCVRLSDSAALVLEYFEFGGRADESRLGELLASVHREQEPHGRYGLDYDNFIGHSRQENSWFDSWKHFWWQCRLEPQLAMAARHGHKLSVPQVRIKEAVMTRLAEHRPPASLLHGDLWGGNKGYLADGRPVIFDPACYYGDRETDLGFTRVFGGFSPEFYRSYQRAWPLPDGWQIREPVYNLYHMLNHLNLFGRGYLPQVERLCKELIR</sequence>
<organism evidence="3 4">
    <name type="scientific">Gilvimarinus algae</name>
    <dbReference type="NCBI Taxonomy" id="3058037"/>
    <lineage>
        <taxon>Bacteria</taxon>
        <taxon>Pseudomonadati</taxon>
        <taxon>Pseudomonadota</taxon>
        <taxon>Gammaproteobacteria</taxon>
        <taxon>Cellvibrionales</taxon>
        <taxon>Cellvibrionaceae</taxon>
        <taxon>Gilvimarinus</taxon>
    </lineage>
</organism>
<dbReference type="Gene3D" id="3.90.1200.10">
    <property type="match status" value="1"/>
</dbReference>
<dbReference type="PANTHER" id="PTHR12149:SF8">
    <property type="entry name" value="PROTEIN-RIBULOSAMINE 3-KINASE"/>
    <property type="match status" value="1"/>
</dbReference>
<reference evidence="3" key="1">
    <citation type="submission" date="2023-07" db="EMBL/GenBank/DDBJ databases">
        <title>Gilvimarinus algae sp. nov., isolated from the surface of Kelp.</title>
        <authorList>
            <person name="Sun Y.Y."/>
            <person name="Gong Y."/>
            <person name="Du Z.J."/>
        </authorList>
    </citation>
    <scope>NUCLEOTIDE SEQUENCE</scope>
    <source>
        <strain evidence="3">SDUM040014</strain>
    </source>
</reference>
<dbReference type="InterPro" id="IPR016477">
    <property type="entry name" value="Fructo-/Ketosamine-3-kinase"/>
</dbReference>
<dbReference type="Gene3D" id="3.30.200.20">
    <property type="entry name" value="Phosphorylase Kinase, domain 1"/>
    <property type="match status" value="1"/>
</dbReference>
<comment type="caution">
    <text evidence="3">The sequence shown here is derived from an EMBL/GenBank/DDBJ whole genome shotgun (WGS) entry which is preliminary data.</text>
</comment>